<protein>
    <submittedName>
        <fullName evidence="8">Nitrite reductase/ring-hydroxylating ferredoxin subunit</fullName>
    </submittedName>
</protein>
<evidence type="ECO:0000256" key="5">
    <source>
        <dbReference type="ARBA" id="ARBA00034078"/>
    </source>
</evidence>
<dbReference type="OrthoDB" id="9795104at2"/>
<dbReference type="PANTHER" id="PTHR21496">
    <property type="entry name" value="FERREDOXIN-RELATED"/>
    <property type="match status" value="1"/>
</dbReference>
<dbReference type="GO" id="GO:0046872">
    <property type="term" value="F:metal ion binding"/>
    <property type="evidence" value="ECO:0007669"/>
    <property type="project" value="UniProtKB-KW"/>
</dbReference>
<comment type="similarity">
    <text evidence="6">Belongs to the bacterial ring-hydroxylating dioxygenase ferredoxin component family.</text>
</comment>
<dbReference type="Gene3D" id="2.102.10.10">
    <property type="entry name" value="Rieske [2Fe-2S] iron-sulphur domain"/>
    <property type="match status" value="1"/>
</dbReference>
<organism evidence="8 9">
    <name type="scientific">Bacillus oleivorans</name>
    <dbReference type="NCBI Taxonomy" id="1448271"/>
    <lineage>
        <taxon>Bacteria</taxon>
        <taxon>Bacillati</taxon>
        <taxon>Bacillota</taxon>
        <taxon>Bacilli</taxon>
        <taxon>Bacillales</taxon>
        <taxon>Bacillaceae</taxon>
        <taxon>Bacillus</taxon>
    </lineage>
</organism>
<evidence type="ECO:0000256" key="2">
    <source>
        <dbReference type="ARBA" id="ARBA00022723"/>
    </source>
</evidence>
<evidence type="ECO:0000256" key="3">
    <source>
        <dbReference type="ARBA" id="ARBA00023004"/>
    </source>
</evidence>
<dbReference type="CDD" id="cd03467">
    <property type="entry name" value="Rieske"/>
    <property type="match status" value="1"/>
</dbReference>
<feature type="domain" description="Rieske" evidence="7">
    <location>
        <begin position="2"/>
        <end position="114"/>
    </location>
</feature>
<dbReference type="AlphaFoldDB" id="A0A285D789"/>
<keyword evidence="3" id="KW-0408">Iron</keyword>
<dbReference type="GO" id="GO:0004497">
    <property type="term" value="F:monooxygenase activity"/>
    <property type="evidence" value="ECO:0007669"/>
    <property type="project" value="UniProtKB-ARBA"/>
</dbReference>
<dbReference type="Proteomes" id="UP000219546">
    <property type="component" value="Unassembled WGS sequence"/>
</dbReference>
<dbReference type="GO" id="GO:0016705">
    <property type="term" value="F:oxidoreductase activity, acting on paired donors, with incorporation or reduction of molecular oxygen"/>
    <property type="evidence" value="ECO:0007669"/>
    <property type="project" value="UniProtKB-ARBA"/>
</dbReference>
<reference evidence="8 9" key="1">
    <citation type="submission" date="2017-08" db="EMBL/GenBank/DDBJ databases">
        <authorList>
            <person name="de Groot N.N."/>
        </authorList>
    </citation>
    <scope>NUCLEOTIDE SEQUENCE [LARGE SCALE GENOMIC DNA]</scope>
    <source>
        <strain evidence="8 9">JC228</strain>
    </source>
</reference>
<keyword evidence="9" id="KW-1185">Reference proteome</keyword>
<evidence type="ECO:0000256" key="6">
    <source>
        <dbReference type="ARBA" id="ARBA00038001"/>
    </source>
</evidence>
<keyword evidence="4" id="KW-0411">Iron-sulfur</keyword>
<dbReference type="PANTHER" id="PTHR21496:SF0">
    <property type="entry name" value="RIESKE DOMAIN-CONTAINING PROTEIN"/>
    <property type="match status" value="1"/>
</dbReference>
<proteinExistence type="inferred from homology"/>
<dbReference type="PROSITE" id="PS51296">
    <property type="entry name" value="RIESKE"/>
    <property type="match status" value="1"/>
</dbReference>
<name>A0A285D789_9BACI</name>
<evidence type="ECO:0000256" key="4">
    <source>
        <dbReference type="ARBA" id="ARBA00023014"/>
    </source>
</evidence>
<dbReference type="EMBL" id="OAOP01000013">
    <property type="protein sequence ID" value="SNX75515.1"/>
    <property type="molecule type" value="Genomic_DNA"/>
</dbReference>
<keyword evidence="2" id="KW-0479">Metal-binding</keyword>
<gene>
    <name evidence="8" type="ORF">SAMN05877753_11315</name>
</gene>
<sequence>MKHLIGKTDEFLNKKSKKVRIGKKNLLVWKSDNLYFATSEKCPHQGASLSTVELAGTMLPSDPKKLCYGLDGTVIRCPWHAWEFDVQTGKKLYENDPRCLVTYEVIVENGEVYINL</sequence>
<dbReference type="SUPFAM" id="SSF50022">
    <property type="entry name" value="ISP domain"/>
    <property type="match status" value="1"/>
</dbReference>
<dbReference type="RefSeq" id="WP_097160583.1">
    <property type="nucleotide sequence ID" value="NZ_JBEPMQ010000017.1"/>
</dbReference>
<evidence type="ECO:0000313" key="9">
    <source>
        <dbReference type="Proteomes" id="UP000219546"/>
    </source>
</evidence>
<dbReference type="GO" id="GO:0051537">
    <property type="term" value="F:2 iron, 2 sulfur cluster binding"/>
    <property type="evidence" value="ECO:0007669"/>
    <property type="project" value="UniProtKB-KW"/>
</dbReference>
<evidence type="ECO:0000259" key="7">
    <source>
        <dbReference type="PROSITE" id="PS51296"/>
    </source>
</evidence>
<dbReference type="InterPro" id="IPR017941">
    <property type="entry name" value="Rieske_2Fe-2S"/>
</dbReference>
<evidence type="ECO:0000313" key="8">
    <source>
        <dbReference type="EMBL" id="SNX75515.1"/>
    </source>
</evidence>
<dbReference type="Pfam" id="PF00355">
    <property type="entry name" value="Rieske"/>
    <property type="match status" value="1"/>
</dbReference>
<dbReference type="InterPro" id="IPR036922">
    <property type="entry name" value="Rieske_2Fe-2S_sf"/>
</dbReference>
<accession>A0A285D789</accession>
<comment type="cofactor">
    <cofactor evidence="5">
        <name>[2Fe-2S] cluster</name>
        <dbReference type="ChEBI" id="CHEBI:190135"/>
    </cofactor>
</comment>
<evidence type="ECO:0000256" key="1">
    <source>
        <dbReference type="ARBA" id="ARBA00022714"/>
    </source>
</evidence>
<keyword evidence="1" id="KW-0001">2Fe-2S</keyword>